<accession>A0ABN7WYF7</accession>
<evidence type="ECO:0000313" key="1">
    <source>
        <dbReference type="EMBL" id="CAG8843789.1"/>
    </source>
</evidence>
<gene>
    <name evidence="1" type="ORF">GMARGA_LOCUS36728</name>
</gene>
<name>A0ABN7WYF7_GIGMA</name>
<protein>
    <submittedName>
        <fullName evidence="1">39385_t:CDS:1</fullName>
    </submittedName>
</protein>
<sequence length="204" mass="24198">MDPDSYINIVSNKAKLINDIHECSKNIDNKTHKIESLSYYKALYEKLLTKYQSLLQDIEKKNLNKFNLAHYKNELVHDIGECTLTYEIGSKSHYEKLYESLSKLYSLVLDDIGATKLYFNYQKQVNSNSLFQLLYNLKKREDSSYNIEIAQKEFEMIMSPSFRDLTMHFQDIVKKNFNSRIYYRYYSNSNVTNHLSLEPFTLSK</sequence>
<organism evidence="1 2">
    <name type="scientific">Gigaspora margarita</name>
    <dbReference type="NCBI Taxonomy" id="4874"/>
    <lineage>
        <taxon>Eukaryota</taxon>
        <taxon>Fungi</taxon>
        <taxon>Fungi incertae sedis</taxon>
        <taxon>Mucoromycota</taxon>
        <taxon>Glomeromycotina</taxon>
        <taxon>Glomeromycetes</taxon>
        <taxon>Diversisporales</taxon>
        <taxon>Gigasporaceae</taxon>
        <taxon>Gigaspora</taxon>
    </lineage>
</organism>
<dbReference type="Proteomes" id="UP000789901">
    <property type="component" value="Unassembled WGS sequence"/>
</dbReference>
<reference evidence="1 2" key="1">
    <citation type="submission" date="2021-06" db="EMBL/GenBank/DDBJ databases">
        <authorList>
            <person name="Kallberg Y."/>
            <person name="Tangrot J."/>
            <person name="Rosling A."/>
        </authorList>
    </citation>
    <scope>NUCLEOTIDE SEQUENCE [LARGE SCALE GENOMIC DNA]</scope>
    <source>
        <strain evidence="1 2">120-4 pot B 10/14</strain>
    </source>
</reference>
<comment type="caution">
    <text evidence="1">The sequence shown here is derived from an EMBL/GenBank/DDBJ whole genome shotgun (WGS) entry which is preliminary data.</text>
</comment>
<dbReference type="EMBL" id="CAJVQB010073588">
    <property type="protein sequence ID" value="CAG8843789.1"/>
    <property type="molecule type" value="Genomic_DNA"/>
</dbReference>
<keyword evidence="2" id="KW-1185">Reference proteome</keyword>
<feature type="non-terminal residue" evidence="1">
    <location>
        <position position="204"/>
    </location>
</feature>
<proteinExistence type="predicted"/>
<evidence type="ECO:0000313" key="2">
    <source>
        <dbReference type="Proteomes" id="UP000789901"/>
    </source>
</evidence>